<evidence type="ECO:0000256" key="1">
    <source>
        <dbReference type="ARBA" id="ARBA00010838"/>
    </source>
</evidence>
<evidence type="ECO:0000313" key="5">
    <source>
        <dbReference type="EMBL" id="EQC24954.1"/>
    </source>
</evidence>
<evidence type="ECO:0000313" key="6">
    <source>
        <dbReference type="Proteomes" id="UP000030762"/>
    </source>
</evidence>
<dbReference type="Proteomes" id="UP000030762">
    <property type="component" value="Unassembled WGS sequence"/>
</dbReference>
<dbReference type="OrthoDB" id="125234at2759"/>
<dbReference type="eggNOG" id="KOG0626">
    <property type="taxonomic scope" value="Eukaryota"/>
</dbReference>
<dbReference type="GeneID" id="19957886"/>
<dbReference type="EMBL" id="JH767336">
    <property type="protein sequence ID" value="EQC24954.1"/>
    <property type="molecule type" value="Genomic_DNA"/>
</dbReference>
<evidence type="ECO:0000256" key="3">
    <source>
        <dbReference type="ARBA" id="ARBA00023295"/>
    </source>
</evidence>
<dbReference type="RefSeq" id="XP_008621618.1">
    <property type="nucleotide sequence ID" value="XM_008623396.1"/>
</dbReference>
<proteinExistence type="inferred from homology"/>
<dbReference type="Pfam" id="PF00232">
    <property type="entry name" value="Glyco_hydro_1"/>
    <property type="match status" value="1"/>
</dbReference>
<keyword evidence="3" id="KW-0326">Glycosidase</keyword>
<organism evidence="5 6">
    <name type="scientific">Saprolegnia diclina (strain VS20)</name>
    <dbReference type="NCBI Taxonomy" id="1156394"/>
    <lineage>
        <taxon>Eukaryota</taxon>
        <taxon>Sar</taxon>
        <taxon>Stramenopiles</taxon>
        <taxon>Oomycota</taxon>
        <taxon>Saprolegniomycetes</taxon>
        <taxon>Saprolegniales</taxon>
        <taxon>Saprolegniaceae</taxon>
        <taxon>Saprolegnia</taxon>
    </lineage>
</organism>
<keyword evidence="2" id="KW-0378">Hydrolase</keyword>
<sequence length="88" mass="9622">MPMLQFPDGFAWGAATAAYQVEGAADEGGRGLSIWDAFSKTPGKTLNGDTGDKAVDHYHLYKENARRPLRCARTSPRRPMALARAIRS</sequence>
<evidence type="ECO:0000256" key="4">
    <source>
        <dbReference type="RuleBase" id="RU003690"/>
    </source>
</evidence>
<dbReference type="InterPro" id="IPR017853">
    <property type="entry name" value="GH"/>
</dbReference>
<dbReference type="STRING" id="1156394.T0PHZ5"/>
<reference evidence="5 6" key="1">
    <citation type="submission" date="2012-04" db="EMBL/GenBank/DDBJ databases">
        <title>The Genome Sequence of Saprolegnia declina VS20.</title>
        <authorList>
            <consortium name="The Broad Institute Genome Sequencing Platform"/>
            <person name="Russ C."/>
            <person name="Nusbaum C."/>
            <person name="Tyler B."/>
            <person name="van West P."/>
            <person name="Dieguez-Uribeondo J."/>
            <person name="de Bruijn I."/>
            <person name="Tripathy S."/>
            <person name="Jiang R."/>
            <person name="Young S.K."/>
            <person name="Zeng Q."/>
            <person name="Gargeya S."/>
            <person name="Fitzgerald M."/>
            <person name="Haas B."/>
            <person name="Abouelleil A."/>
            <person name="Alvarado L."/>
            <person name="Arachchi H.M."/>
            <person name="Berlin A."/>
            <person name="Chapman S.B."/>
            <person name="Goldberg J."/>
            <person name="Griggs A."/>
            <person name="Gujja S."/>
            <person name="Hansen M."/>
            <person name="Howarth C."/>
            <person name="Imamovic A."/>
            <person name="Larimer J."/>
            <person name="McCowen C."/>
            <person name="Montmayeur A."/>
            <person name="Murphy C."/>
            <person name="Neiman D."/>
            <person name="Pearson M."/>
            <person name="Priest M."/>
            <person name="Roberts A."/>
            <person name="Saif S."/>
            <person name="Shea T."/>
            <person name="Sisk P."/>
            <person name="Sykes S."/>
            <person name="Wortman J."/>
            <person name="Nusbaum C."/>
            <person name="Birren B."/>
        </authorList>
    </citation>
    <scope>NUCLEOTIDE SEQUENCE [LARGE SCALE GENOMIC DNA]</scope>
    <source>
        <strain evidence="5 6">VS20</strain>
    </source>
</reference>
<dbReference type="InterPro" id="IPR033132">
    <property type="entry name" value="GH_1_N_CS"/>
</dbReference>
<dbReference type="SUPFAM" id="SSF51445">
    <property type="entry name" value="(Trans)glycosidases"/>
    <property type="match status" value="1"/>
</dbReference>
<dbReference type="PANTHER" id="PTHR10353:SF36">
    <property type="entry name" value="LP05116P"/>
    <property type="match status" value="1"/>
</dbReference>
<dbReference type="InParanoid" id="T0PHZ5"/>
<name>T0PHZ5_SAPDV</name>
<dbReference type="AlphaFoldDB" id="T0PHZ5"/>
<dbReference type="PROSITE" id="PS00653">
    <property type="entry name" value="GLYCOSYL_HYDROL_F1_2"/>
    <property type="match status" value="1"/>
</dbReference>
<gene>
    <name evidence="5" type="ORF">SDRG_17159</name>
</gene>
<comment type="similarity">
    <text evidence="1 4">Belongs to the glycosyl hydrolase 1 family.</text>
</comment>
<keyword evidence="6" id="KW-1185">Reference proteome</keyword>
<dbReference type="OMA" id="MPMLQFP"/>
<protein>
    <submittedName>
        <fullName evidence="5">Beta-glucosidase</fullName>
    </submittedName>
</protein>
<dbReference type="GO" id="GO:0008422">
    <property type="term" value="F:beta-glucosidase activity"/>
    <property type="evidence" value="ECO:0007669"/>
    <property type="project" value="TreeGrafter"/>
</dbReference>
<dbReference type="VEuPathDB" id="FungiDB:SDRG_17159"/>
<dbReference type="GO" id="GO:0005975">
    <property type="term" value="P:carbohydrate metabolic process"/>
    <property type="evidence" value="ECO:0007669"/>
    <property type="project" value="InterPro"/>
</dbReference>
<evidence type="ECO:0000256" key="2">
    <source>
        <dbReference type="ARBA" id="ARBA00022801"/>
    </source>
</evidence>
<dbReference type="InterPro" id="IPR001360">
    <property type="entry name" value="Glyco_hydro_1"/>
</dbReference>
<dbReference type="PANTHER" id="PTHR10353">
    <property type="entry name" value="GLYCOSYL HYDROLASE"/>
    <property type="match status" value="1"/>
</dbReference>
<dbReference type="Gene3D" id="3.20.20.80">
    <property type="entry name" value="Glycosidases"/>
    <property type="match status" value="1"/>
</dbReference>
<accession>T0PHZ5</accession>